<dbReference type="GO" id="GO:0016020">
    <property type="term" value="C:membrane"/>
    <property type="evidence" value="ECO:0007669"/>
    <property type="project" value="UniProtKB-SubCell"/>
</dbReference>
<dbReference type="OrthoDB" id="8452633at2"/>
<gene>
    <name evidence="7" type="ORF">DKG75_05970</name>
</gene>
<dbReference type="EMBL" id="QGLF01000002">
    <property type="protein sequence ID" value="PWR21551.1"/>
    <property type="molecule type" value="Genomic_DNA"/>
</dbReference>
<evidence type="ECO:0000256" key="3">
    <source>
        <dbReference type="ARBA" id="ARBA00022989"/>
    </source>
</evidence>
<evidence type="ECO:0000256" key="1">
    <source>
        <dbReference type="ARBA" id="ARBA00004141"/>
    </source>
</evidence>
<dbReference type="SUPFAM" id="SSF144091">
    <property type="entry name" value="Rhomboid-like"/>
    <property type="match status" value="1"/>
</dbReference>
<organism evidence="7 8">
    <name type="scientific">Zavarzinia compransoris</name>
    <dbReference type="NCBI Taxonomy" id="1264899"/>
    <lineage>
        <taxon>Bacteria</taxon>
        <taxon>Pseudomonadati</taxon>
        <taxon>Pseudomonadota</taxon>
        <taxon>Alphaproteobacteria</taxon>
        <taxon>Rhodospirillales</taxon>
        <taxon>Zavarziniaceae</taxon>
        <taxon>Zavarzinia</taxon>
    </lineage>
</organism>
<comment type="caution">
    <text evidence="7">The sequence shown here is derived from an EMBL/GenBank/DDBJ whole genome shotgun (WGS) entry which is preliminary data.</text>
</comment>
<feature type="transmembrane region" description="Helical" evidence="5">
    <location>
        <begin position="58"/>
        <end position="79"/>
    </location>
</feature>
<protein>
    <recommendedName>
        <fullName evidence="6">VanZ-like domain-containing protein</fullName>
    </recommendedName>
</protein>
<feature type="domain" description="VanZ-like" evidence="6">
    <location>
        <begin position="36"/>
        <end position="105"/>
    </location>
</feature>
<accession>A0A317E4I6</accession>
<evidence type="ECO:0000256" key="5">
    <source>
        <dbReference type="SAM" id="Phobius"/>
    </source>
</evidence>
<dbReference type="AlphaFoldDB" id="A0A317E4I6"/>
<dbReference type="RefSeq" id="WP_109920196.1">
    <property type="nucleotide sequence ID" value="NZ_QGLF01000002.1"/>
</dbReference>
<sequence length="111" mass="12039">MRLALRSVAVSCLLAIAVLSLLPGNLRPHTGASGNFEHILAFAGATFFVKLSWPRISFWPTVVLMFAISGLLELCQFLIPGRGPRLDNWLASTIGAAIGCAAAHWLLKLRR</sequence>
<feature type="transmembrane region" description="Helical" evidence="5">
    <location>
        <begin position="86"/>
        <end position="107"/>
    </location>
</feature>
<evidence type="ECO:0000256" key="4">
    <source>
        <dbReference type="ARBA" id="ARBA00023136"/>
    </source>
</evidence>
<reference evidence="8" key="1">
    <citation type="submission" date="2018-05" db="EMBL/GenBank/DDBJ databases">
        <title>Zavarzinia sp. HR-AS.</title>
        <authorList>
            <person name="Lee Y."/>
            <person name="Jeon C.O."/>
        </authorList>
    </citation>
    <scope>NUCLEOTIDE SEQUENCE [LARGE SCALE GENOMIC DNA]</scope>
    <source>
        <strain evidence="8">DSM 1231</strain>
    </source>
</reference>
<name>A0A317E4I6_9PROT</name>
<dbReference type="InterPro" id="IPR035952">
    <property type="entry name" value="Rhomboid-like_sf"/>
</dbReference>
<dbReference type="Proteomes" id="UP000246077">
    <property type="component" value="Unassembled WGS sequence"/>
</dbReference>
<keyword evidence="4 5" id="KW-0472">Membrane</keyword>
<evidence type="ECO:0000256" key="2">
    <source>
        <dbReference type="ARBA" id="ARBA00022692"/>
    </source>
</evidence>
<keyword evidence="2 5" id="KW-0812">Transmembrane</keyword>
<keyword evidence="3 5" id="KW-1133">Transmembrane helix</keyword>
<dbReference type="InterPro" id="IPR006976">
    <property type="entry name" value="VanZ-like"/>
</dbReference>
<comment type="subcellular location">
    <subcellularLocation>
        <location evidence="1">Membrane</location>
        <topology evidence="1">Multi-pass membrane protein</topology>
    </subcellularLocation>
</comment>
<dbReference type="Pfam" id="PF04892">
    <property type="entry name" value="VanZ"/>
    <property type="match status" value="1"/>
</dbReference>
<proteinExistence type="predicted"/>
<keyword evidence="8" id="KW-1185">Reference proteome</keyword>
<evidence type="ECO:0000259" key="6">
    <source>
        <dbReference type="Pfam" id="PF04892"/>
    </source>
</evidence>
<evidence type="ECO:0000313" key="8">
    <source>
        <dbReference type="Proteomes" id="UP000246077"/>
    </source>
</evidence>
<evidence type="ECO:0000313" key="7">
    <source>
        <dbReference type="EMBL" id="PWR21551.1"/>
    </source>
</evidence>